<dbReference type="OrthoDB" id="2958217at2759"/>
<evidence type="ECO:0000256" key="1">
    <source>
        <dbReference type="SAM" id="MobiDB-lite"/>
    </source>
</evidence>
<dbReference type="PANTHER" id="PTHR33112:SF12">
    <property type="entry name" value="HETEROKARYON INCOMPATIBILITY DOMAIN-CONTAINING PROTEIN"/>
    <property type="match status" value="1"/>
</dbReference>
<comment type="caution">
    <text evidence="3">The sequence shown here is derived from an EMBL/GenBank/DDBJ whole genome shotgun (WGS) entry which is preliminary data.</text>
</comment>
<dbReference type="PANTHER" id="PTHR33112">
    <property type="entry name" value="DOMAIN PROTEIN, PUTATIVE-RELATED"/>
    <property type="match status" value="1"/>
</dbReference>
<dbReference type="AlphaFoldDB" id="A0A9W4XIQ9"/>
<organism evidence="3 4">
    <name type="scientific">Periconia digitata</name>
    <dbReference type="NCBI Taxonomy" id="1303443"/>
    <lineage>
        <taxon>Eukaryota</taxon>
        <taxon>Fungi</taxon>
        <taxon>Dikarya</taxon>
        <taxon>Ascomycota</taxon>
        <taxon>Pezizomycotina</taxon>
        <taxon>Dothideomycetes</taxon>
        <taxon>Pleosporomycetidae</taxon>
        <taxon>Pleosporales</taxon>
        <taxon>Massarineae</taxon>
        <taxon>Periconiaceae</taxon>
        <taxon>Periconia</taxon>
    </lineage>
</organism>
<dbReference type="InterPro" id="IPR010730">
    <property type="entry name" value="HET"/>
</dbReference>
<evidence type="ECO:0000313" key="4">
    <source>
        <dbReference type="Proteomes" id="UP001152607"/>
    </source>
</evidence>
<proteinExistence type="predicted"/>
<reference evidence="3" key="1">
    <citation type="submission" date="2023-01" db="EMBL/GenBank/DDBJ databases">
        <authorList>
            <person name="Van Ghelder C."/>
            <person name="Rancurel C."/>
        </authorList>
    </citation>
    <scope>NUCLEOTIDE SEQUENCE</scope>
    <source>
        <strain evidence="3">CNCM I-4278</strain>
    </source>
</reference>
<evidence type="ECO:0000313" key="3">
    <source>
        <dbReference type="EMBL" id="CAI6305489.1"/>
    </source>
</evidence>
<dbReference type="Pfam" id="PF06985">
    <property type="entry name" value="HET"/>
    <property type="match status" value="1"/>
</dbReference>
<name>A0A9W4XIQ9_9PLEO</name>
<feature type="compositionally biased region" description="Basic and acidic residues" evidence="1">
    <location>
        <begin position="40"/>
        <end position="59"/>
    </location>
</feature>
<gene>
    <name evidence="3" type="ORF">PDIGIT_LOCUS3006</name>
</gene>
<evidence type="ECO:0000259" key="2">
    <source>
        <dbReference type="Pfam" id="PF06985"/>
    </source>
</evidence>
<feature type="region of interest" description="Disordered" evidence="1">
    <location>
        <begin position="20"/>
        <end position="66"/>
    </location>
</feature>
<feature type="domain" description="Heterokaryon incompatibility" evidence="2">
    <location>
        <begin position="343"/>
        <end position="492"/>
    </location>
</feature>
<dbReference type="EMBL" id="CAOQHR010000002">
    <property type="protein sequence ID" value="CAI6305489.1"/>
    <property type="molecule type" value="Genomic_DNA"/>
</dbReference>
<protein>
    <recommendedName>
        <fullName evidence="2">Heterokaryon incompatibility domain-containing protein</fullName>
    </recommendedName>
</protein>
<accession>A0A9W4XIQ9</accession>
<keyword evidence="4" id="KW-1185">Reference proteome</keyword>
<dbReference type="Proteomes" id="UP001152607">
    <property type="component" value="Unassembled WGS sequence"/>
</dbReference>
<sequence>MPIPVLSSLSLSKISRRFVSSDETPISAQADKNEVLAPEQEEREKHVAQDTLKASKEKTSTQYPVPASPIVSDDVVTDAMLRRARVRVGTDPLRTNGVLYTNVTPEQRNLCDYCAVIDWRALLIRNAKPSEEASEPSQESSLTRLSTRRWEDSILGSWANVKLHKYTCTLCDLLYRGLIELYGSTPRDDVRTASDDSIILRIRCENPSTDPPQWPEKLLEHSEIFGKFRLKVRFEGIEIVRSFGSTSFDDLSFCVLNDVTRLEGDSYSELSIKKLAMPTTQQNQIEIELLRIWARECQLEHSLCRSGWGGLTRKRRQKTRSYTLRVIDCSNKKVVVAKGECRYATLSYVWGQTDQYTSRKQDILTTVDEEQIIDLSERTLAETVADAILVTKEMGIRYLWVDTVCIVQDDLEEKKETLSAMDEIYKQSVLTIVAATGTHANVGLAGIRPNSRVIDACQGWVDGLHLRRCNKYDAEPKIEETPWASRGWTYQESYFSPRKLIFANNRVYYHCSESSFGEVQPLKKGCFRRPIFQSHSSTAKELQTMRSTPTGPFTLYAEHVENYNWRTLSFQEDVLAAFAGVASDIERATDKRMRLFEGLPVGFLARALCWEVKNPQPRQTSARRLRSSDRRPIFPTWTWAAWNIAVHYTHQYYFNEEYDATGTPSRIELRWPWPEGAEYQLVEDHGNTAGDNCDSYIYDTLSTGILTCKAKIGLLEKSDPLSSMPHTMDDGTIWEQGIKQVMSVAEVFGRKSNFGGRDSPHQHFVLFLVEEEGIFFREGAAWMSDMDWKSIKAEEKAIRLG</sequence>